<evidence type="ECO:0000256" key="2">
    <source>
        <dbReference type="ARBA" id="ARBA00022670"/>
    </source>
</evidence>
<accession>A0A562SCW5</accession>
<dbReference type="InterPro" id="IPR000209">
    <property type="entry name" value="Peptidase_S8/S53_dom"/>
</dbReference>
<dbReference type="InterPro" id="IPR023828">
    <property type="entry name" value="Peptidase_S8_Ser-AS"/>
</dbReference>
<keyword evidence="3 5" id="KW-0378">Hydrolase</keyword>
<feature type="domain" description="Peptidase S8/S53" evidence="6">
    <location>
        <begin position="215"/>
        <end position="452"/>
    </location>
</feature>
<evidence type="ECO:0000256" key="1">
    <source>
        <dbReference type="ARBA" id="ARBA00011073"/>
    </source>
</evidence>
<organism evidence="8 9">
    <name type="scientific">Lacibacter cauensis</name>
    <dbReference type="NCBI Taxonomy" id="510947"/>
    <lineage>
        <taxon>Bacteria</taxon>
        <taxon>Pseudomonadati</taxon>
        <taxon>Bacteroidota</taxon>
        <taxon>Chitinophagia</taxon>
        <taxon>Chitinophagales</taxon>
        <taxon>Chitinophagaceae</taxon>
        <taxon>Lacibacter</taxon>
    </lineage>
</organism>
<protein>
    <submittedName>
        <fullName evidence="8">Putative secreted protein (Por secretion system target)</fullName>
    </submittedName>
</protein>
<dbReference type="Proteomes" id="UP000316167">
    <property type="component" value="Unassembled WGS sequence"/>
</dbReference>
<evidence type="ECO:0000313" key="9">
    <source>
        <dbReference type="Proteomes" id="UP000316167"/>
    </source>
</evidence>
<feature type="active site" description="Charge relay system" evidence="5">
    <location>
        <position position="228"/>
    </location>
</feature>
<dbReference type="InterPro" id="IPR050131">
    <property type="entry name" value="Peptidase_S8_subtilisin-like"/>
</dbReference>
<evidence type="ECO:0000259" key="6">
    <source>
        <dbReference type="Pfam" id="PF00082"/>
    </source>
</evidence>
<dbReference type="GO" id="GO:0006508">
    <property type="term" value="P:proteolysis"/>
    <property type="evidence" value="ECO:0007669"/>
    <property type="project" value="UniProtKB-KW"/>
</dbReference>
<proteinExistence type="inferred from homology"/>
<dbReference type="RefSeq" id="WP_144888582.1">
    <property type="nucleotide sequence ID" value="NZ_VLLE01000007.1"/>
</dbReference>
<dbReference type="EMBL" id="VLLE01000007">
    <property type="protein sequence ID" value="TWI78436.1"/>
    <property type="molecule type" value="Genomic_DNA"/>
</dbReference>
<dbReference type="PROSITE" id="PS51892">
    <property type="entry name" value="SUBTILASE"/>
    <property type="match status" value="1"/>
</dbReference>
<sequence>MNYLRLYFTLFGLLLLAVSSKSQQSKYIVYFNNKSETGYSLAQPSAYLSARAIERRTRYNIVIDSTDLPVVEKYVDSIRAAGAVTILGRLRWINAVMIQTTDVAALNKINSFPFVKSKDSIALRSAFNGRMVKNNPVVTLLPVAQRPQQPAADVLQYGASATQVKMHNGDFLHNIGATGRNMYMAFLDGGFFGYLTNPLFDSVRLQNRFLATKDFVLNEVSVNEDNAHGMQCLSTVAANKPGTFTGSAPHASFFLLRTEDVFTEQPIEEFNWALGAEYADSAGVDVISSSVGYTKFDNPAYDHTYAQMNGNSTTVSKHADMAAKKGMLVVNSNGNEGDKTWKYLVAPADADSVLAVGAVNSSNVIAAFSSFGPTSDGQVKADVVSLGQGATVSTTSGTPGTSNGTSFSAPNMAGLATCLWQLFPEVNNQKIITTLHKSSDKYTSPQPQYGYGLPDMKTAVGLLVAELSTATSSVTNCTATIQWNSKDIASMQYKLERKLPGETGYSVLQTIAAKGTVFSAQQYSVNDALQVSGIIQYRIVQVIDTNTVGYRAYAIDSVSVTAGSSCATTNINDPAGNNEKIKLFPNPVTTDKLFVQFKEQGNGSFQLQLVNAQGRIVQQELYNKPTGTATKEIRLNALPAGKYLLVVYKNGEHYSTNGFIKQ</sequence>
<evidence type="ECO:0000259" key="7">
    <source>
        <dbReference type="Pfam" id="PF18962"/>
    </source>
</evidence>
<keyword evidence="9" id="KW-1185">Reference proteome</keyword>
<keyword evidence="2 5" id="KW-0645">Protease</keyword>
<feature type="domain" description="Secretion system C-terminal sorting" evidence="7">
    <location>
        <begin position="583"/>
        <end position="654"/>
    </location>
</feature>
<dbReference type="AlphaFoldDB" id="A0A562SCW5"/>
<dbReference type="PROSITE" id="PS00138">
    <property type="entry name" value="SUBTILASE_SER"/>
    <property type="match status" value="1"/>
</dbReference>
<feature type="active site" description="Charge relay system" evidence="5">
    <location>
        <position position="188"/>
    </location>
</feature>
<dbReference type="Pfam" id="PF18962">
    <property type="entry name" value="Por_Secre_tail"/>
    <property type="match status" value="1"/>
</dbReference>
<evidence type="ECO:0000256" key="4">
    <source>
        <dbReference type="ARBA" id="ARBA00022825"/>
    </source>
</evidence>
<dbReference type="NCBIfam" id="TIGR04183">
    <property type="entry name" value="Por_Secre_tail"/>
    <property type="match status" value="1"/>
</dbReference>
<dbReference type="OrthoDB" id="9792152at2"/>
<dbReference type="InterPro" id="IPR026444">
    <property type="entry name" value="Secre_tail"/>
</dbReference>
<dbReference type="Pfam" id="PF00082">
    <property type="entry name" value="Peptidase_S8"/>
    <property type="match status" value="1"/>
</dbReference>
<evidence type="ECO:0000313" key="8">
    <source>
        <dbReference type="EMBL" id="TWI78436.1"/>
    </source>
</evidence>
<evidence type="ECO:0000256" key="3">
    <source>
        <dbReference type="ARBA" id="ARBA00022801"/>
    </source>
</evidence>
<name>A0A562SCW5_9BACT</name>
<dbReference type="PANTHER" id="PTHR43806:SF67">
    <property type="entry name" value="EGF-LIKE DOMAIN-CONTAINING PROTEIN"/>
    <property type="match status" value="1"/>
</dbReference>
<evidence type="ECO:0000256" key="5">
    <source>
        <dbReference type="PROSITE-ProRule" id="PRU01240"/>
    </source>
</evidence>
<comment type="similarity">
    <text evidence="1 5">Belongs to the peptidase S8 family.</text>
</comment>
<dbReference type="GO" id="GO:0004252">
    <property type="term" value="F:serine-type endopeptidase activity"/>
    <property type="evidence" value="ECO:0007669"/>
    <property type="project" value="UniProtKB-UniRule"/>
</dbReference>
<keyword evidence="4 5" id="KW-0720">Serine protease</keyword>
<gene>
    <name evidence="8" type="ORF">IQ13_4122</name>
</gene>
<dbReference type="InterPro" id="IPR036852">
    <property type="entry name" value="Peptidase_S8/S53_dom_sf"/>
</dbReference>
<comment type="caution">
    <text evidence="8">The sequence shown here is derived from an EMBL/GenBank/DDBJ whole genome shotgun (WGS) entry which is preliminary data.</text>
</comment>
<dbReference type="Gene3D" id="3.40.50.200">
    <property type="entry name" value="Peptidase S8/S53 domain"/>
    <property type="match status" value="1"/>
</dbReference>
<feature type="active site" description="Charge relay system" evidence="5">
    <location>
        <position position="406"/>
    </location>
</feature>
<dbReference type="SUPFAM" id="SSF52743">
    <property type="entry name" value="Subtilisin-like"/>
    <property type="match status" value="1"/>
</dbReference>
<dbReference type="PANTHER" id="PTHR43806">
    <property type="entry name" value="PEPTIDASE S8"/>
    <property type="match status" value="1"/>
</dbReference>
<reference evidence="8 9" key="1">
    <citation type="journal article" date="2015" name="Stand. Genomic Sci.">
        <title>Genomic Encyclopedia of Bacterial and Archaeal Type Strains, Phase III: the genomes of soil and plant-associated and newly described type strains.</title>
        <authorList>
            <person name="Whitman W.B."/>
            <person name="Woyke T."/>
            <person name="Klenk H.P."/>
            <person name="Zhou Y."/>
            <person name="Lilburn T.G."/>
            <person name="Beck B.J."/>
            <person name="De Vos P."/>
            <person name="Vandamme P."/>
            <person name="Eisen J.A."/>
            <person name="Garrity G."/>
            <person name="Hugenholtz P."/>
            <person name="Kyrpides N.C."/>
        </authorList>
    </citation>
    <scope>NUCLEOTIDE SEQUENCE [LARGE SCALE GENOMIC DNA]</scope>
    <source>
        <strain evidence="8 9">CGMCC 1.7271</strain>
    </source>
</reference>